<dbReference type="InterPro" id="IPR007627">
    <property type="entry name" value="RNA_pol_sigma70_r2"/>
</dbReference>
<dbReference type="RefSeq" id="WP_028246170.1">
    <property type="nucleotide sequence ID" value="NZ_FMWK01000014.1"/>
</dbReference>
<evidence type="ECO:0000259" key="6">
    <source>
        <dbReference type="Pfam" id="PF08281"/>
    </source>
</evidence>
<dbReference type="GO" id="GO:0006352">
    <property type="term" value="P:DNA-templated transcription initiation"/>
    <property type="evidence" value="ECO:0007669"/>
    <property type="project" value="InterPro"/>
</dbReference>
<dbReference type="Proteomes" id="UP000199428">
    <property type="component" value="Unassembled WGS sequence"/>
</dbReference>
<proteinExistence type="inferred from homology"/>
<reference evidence="7 8" key="1">
    <citation type="submission" date="2016-10" db="EMBL/GenBank/DDBJ databases">
        <authorList>
            <person name="de Groot N.N."/>
        </authorList>
    </citation>
    <scope>NUCLEOTIDE SEQUENCE [LARGE SCALE GENOMIC DNA]</scope>
    <source>
        <strain evidence="7 8">DSM 10317</strain>
    </source>
</reference>
<organism evidence="7 8">
    <name type="scientific">Pseudobutyrivibrio xylanivorans</name>
    <dbReference type="NCBI Taxonomy" id="185007"/>
    <lineage>
        <taxon>Bacteria</taxon>
        <taxon>Bacillati</taxon>
        <taxon>Bacillota</taxon>
        <taxon>Clostridia</taxon>
        <taxon>Lachnospirales</taxon>
        <taxon>Lachnospiraceae</taxon>
        <taxon>Pseudobutyrivibrio</taxon>
    </lineage>
</organism>
<dbReference type="CDD" id="cd06171">
    <property type="entry name" value="Sigma70_r4"/>
    <property type="match status" value="1"/>
</dbReference>
<evidence type="ECO:0000259" key="5">
    <source>
        <dbReference type="Pfam" id="PF04542"/>
    </source>
</evidence>
<dbReference type="SUPFAM" id="SSF88946">
    <property type="entry name" value="Sigma2 domain of RNA polymerase sigma factors"/>
    <property type="match status" value="1"/>
</dbReference>
<dbReference type="InterPro" id="IPR039425">
    <property type="entry name" value="RNA_pol_sigma-70-like"/>
</dbReference>
<dbReference type="InterPro" id="IPR013249">
    <property type="entry name" value="RNA_pol_sigma70_r4_t2"/>
</dbReference>
<keyword evidence="4" id="KW-0804">Transcription</keyword>
<dbReference type="NCBIfam" id="TIGR02937">
    <property type="entry name" value="sigma70-ECF"/>
    <property type="match status" value="1"/>
</dbReference>
<evidence type="ECO:0000256" key="1">
    <source>
        <dbReference type="ARBA" id="ARBA00010641"/>
    </source>
</evidence>
<dbReference type="EMBL" id="FMWK01000014">
    <property type="protein sequence ID" value="SCZ80402.1"/>
    <property type="molecule type" value="Genomic_DNA"/>
</dbReference>
<dbReference type="Gene3D" id="1.10.10.10">
    <property type="entry name" value="Winged helix-like DNA-binding domain superfamily/Winged helix DNA-binding domain"/>
    <property type="match status" value="1"/>
</dbReference>
<dbReference type="InterPro" id="IPR014284">
    <property type="entry name" value="RNA_pol_sigma-70_dom"/>
</dbReference>
<dbReference type="SUPFAM" id="SSF88659">
    <property type="entry name" value="Sigma3 and sigma4 domains of RNA polymerase sigma factors"/>
    <property type="match status" value="1"/>
</dbReference>
<evidence type="ECO:0000313" key="8">
    <source>
        <dbReference type="Proteomes" id="UP000199428"/>
    </source>
</evidence>
<dbReference type="Pfam" id="PF08281">
    <property type="entry name" value="Sigma70_r4_2"/>
    <property type="match status" value="1"/>
</dbReference>
<dbReference type="AlphaFoldDB" id="A0A1G5S1X7"/>
<dbReference type="GO" id="GO:0016987">
    <property type="term" value="F:sigma factor activity"/>
    <property type="evidence" value="ECO:0007669"/>
    <property type="project" value="UniProtKB-KW"/>
</dbReference>
<evidence type="ECO:0000313" key="7">
    <source>
        <dbReference type="EMBL" id="SCZ80402.1"/>
    </source>
</evidence>
<dbReference type="Pfam" id="PF04542">
    <property type="entry name" value="Sigma70_r2"/>
    <property type="match status" value="1"/>
</dbReference>
<dbReference type="PANTHER" id="PTHR43133">
    <property type="entry name" value="RNA POLYMERASE ECF-TYPE SIGMA FACTO"/>
    <property type="match status" value="1"/>
</dbReference>
<gene>
    <name evidence="7" type="ORF">SAMN02910350_02273</name>
</gene>
<evidence type="ECO:0000256" key="3">
    <source>
        <dbReference type="ARBA" id="ARBA00023082"/>
    </source>
</evidence>
<dbReference type="InterPro" id="IPR036388">
    <property type="entry name" value="WH-like_DNA-bd_sf"/>
</dbReference>
<evidence type="ECO:0000256" key="4">
    <source>
        <dbReference type="ARBA" id="ARBA00023163"/>
    </source>
</evidence>
<protein>
    <submittedName>
        <fullName evidence="7">RNA polymerase sigma-70 factor, ECF subfamily</fullName>
    </submittedName>
</protein>
<sequence length="160" mass="19052">MKEFEEIYKLYYPQVYRFVMSLCSNSDLAEEITQETFFRALKGIDGYRGDCKLSVWLFQIAKNLYFTQRKKEERFSSENETELSNTPDVLNVEEIIENKQLALKIHEVLHLIPEPYKEVFWMRAFGELSFAEIGKIHGKTESWARVTFHRAKLKIQEEIQ</sequence>
<dbReference type="PANTHER" id="PTHR43133:SF51">
    <property type="entry name" value="RNA POLYMERASE SIGMA FACTOR"/>
    <property type="match status" value="1"/>
</dbReference>
<keyword evidence="2" id="KW-0805">Transcription regulation</keyword>
<dbReference type="Gene3D" id="1.10.1740.10">
    <property type="match status" value="1"/>
</dbReference>
<dbReference type="InterPro" id="IPR013324">
    <property type="entry name" value="RNA_pol_sigma_r3/r4-like"/>
</dbReference>
<feature type="domain" description="RNA polymerase sigma-70 region 2" evidence="5">
    <location>
        <begin position="7"/>
        <end position="74"/>
    </location>
</feature>
<feature type="domain" description="RNA polymerase sigma factor 70 region 4 type 2" evidence="6">
    <location>
        <begin position="104"/>
        <end position="155"/>
    </location>
</feature>
<accession>A0A1G5S1X7</accession>
<dbReference type="InterPro" id="IPR013325">
    <property type="entry name" value="RNA_pol_sigma_r2"/>
</dbReference>
<keyword evidence="3" id="KW-0731">Sigma factor</keyword>
<dbReference type="GO" id="GO:0003677">
    <property type="term" value="F:DNA binding"/>
    <property type="evidence" value="ECO:0007669"/>
    <property type="project" value="InterPro"/>
</dbReference>
<name>A0A1G5S1X7_PSEXY</name>
<comment type="similarity">
    <text evidence="1">Belongs to the sigma-70 factor family. ECF subfamily.</text>
</comment>
<evidence type="ECO:0000256" key="2">
    <source>
        <dbReference type="ARBA" id="ARBA00023015"/>
    </source>
</evidence>